<dbReference type="PRINTS" id="PR01217">
    <property type="entry name" value="PRICHEXTENSN"/>
</dbReference>
<dbReference type="Proteomes" id="UP000280008">
    <property type="component" value="Unassembled WGS sequence"/>
</dbReference>
<feature type="region of interest" description="Disordered" evidence="2">
    <location>
        <begin position="23"/>
        <end position="313"/>
    </location>
</feature>
<evidence type="ECO:0000259" key="3">
    <source>
        <dbReference type="PROSITE" id="PS50006"/>
    </source>
</evidence>
<comment type="caution">
    <text evidence="4">The sequence shown here is derived from an EMBL/GenBank/DDBJ whole genome shotgun (WGS) entry which is preliminary data.</text>
</comment>
<dbReference type="InterPro" id="IPR008984">
    <property type="entry name" value="SMAD_FHA_dom_sf"/>
</dbReference>
<evidence type="ECO:0000256" key="1">
    <source>
        <dbReference type="ARBA" id="ARBA00022553"/>
    </source>
</evidence>
<feature type="compositionally biased region" description="Basic and acidic residues" evidence="2">
    <location>
        <begin position="373"/>
        <end position="399"/>
    </location>
</feature>
<feature type="compositionally biased region" description="Pro residues" evidence="2">
    <location>
        <begin position="483"/>
        <end position="494"/>
    </location>
</feature>
<evidence type="ECO:0000313" key="4">
    <source>
        <dbReference type="EMBL" id="RKR73817.1"/>
    </source>
</evidence>
<gene>
    <name evidence="4" type="ORF">C8E83_0914</name>
</gene>
<feature type="compositionally biased region" description="Basic and acidic residues" evidence="2">
    <location>
        <begin position="405"/>
        <end position="414"/>
    </location>
</feature>
<sequence length="690" mass="70489">MFCGQCGRAITAADVAAYAARQKEQGAPSLAPGEIPAWELREPPAAVVPPGTPWWLGDRVSEPDSGDAPERTEDDVEAGSPERAERAAAAEPVAAGETSVVGGSAEIESTEASEPSSSSEPAATSEPDEASRPDEASGPDDASEPDGTSRPAQASEAAEATEGAGEAVPAEGGLRDGLPDPAPAPLRQPGPVLPGSPLPSSAPSAPTRASGRPVSAPLWTASLTPISPEQAAADAAAREAAGESTGEGSRADDESVAGRSTSESESSTARPAESAGPQGTPASGSVDPDEPRPGDTNVIQPLVTPARPGSDGRLRCTVCGAALSDDDIFCGECGTVVQAVAQSFTGPITPILTHPVASDAAAEPEPAADEPPLAERRALEQSEADEHLSDGDADGDRGDTSLGDHQARNPETRTDTGGAAEAPAPRPAPLAPTPLPPSGSVPPPFVPDPEPAPKQRRRFFGRRAEKEAPKLWGDAAVADTSSPVPPAPPAPPVETQPLDEVAQPAPPPVSARSVPAVPETVEDSPAPAPLKATPVDDAPESGPAVMAPVPPAPESPRPAAPWAVGSPIDDIEQTRIVARRPLGEPYTLQFSTGESFTVQGTGLVGRAPTPQPGDMIDLLVRIIDPGKSVSKTHLEFGQDDGQLWISDRWSGNGTVLRPPAAPAKRCEPGKRVRVPRGSRIDIGEQFFTVS</sequence>
<proteinExistence type="predicted"/>
<keyword evidence="5" id="KW-1185">Reference proteome</keyword>
<dbReference type="AlphaFoldDB" id="A0A495ICT6"/>
<accession>A0A495ICT6</accession>
<organism evidence="4 5">
    <name type="scientific">Frondihabitans australicus</name>
    <dbReference type="NCBI Taxonomy" id="386892"/>
    <lineage>
        <taxon>Bacteria</taxon>
        <taxon>Bacillati</taxon>
        <taxon>Actinomycetota</taxon>
        <taxon>Actinomycetes</taxon>
        <taxon>Micrococcales</taxon>
        <taxon>Microbacteriaceae</taxon>
        <taxon>Frondihabitans</taxon>
    </lineage>
</organism>
<evidence type="ECO:0000256" key="2">
    <source>
        <dbReference type="SAM" id="MobiDB-lite"/>
    </source>
</evidence>
<reference evidence="4 5" key="1">
    <citation type="submission" date="2018-10" db="EMBL/GenBank/DDBJ databases">
        <title>Sequencing the genomes of 1000 actinobacteria strains.</title>
        <authorList>
            <person name="Klenk H.-P."/>
        </authorList>
    </citation>
    <scope>NUCLEOTIDE SEQUENCE [LARGE SCALE GENOMIC DNA]</scope>
    <source>
        <strain evidence="4 5">DSM 17894</strain>
    </source>
</reference>
<feature type="compositionally biased region" description="Pro residues" evidence="2">
    <location>
        <begin position="180"/>
        <end position="197"/>
    </location>
</feature>
<name>A0A495ICT6_9MICO</name>
<feature type="domain" description="FHA" evidence="3">
    <location>
        <begin position="602"/>
        <end position="656"/>
    </location>
</feature>
<feature type="compositionally biased region" description="Low complexity" evidence="2">
    <location>
        <begin position="152"/>
        <end position="172"/>
    </location>
</feature>
<dbReference type="CDD" id="cd00060">
    <property type="entry name" value="FHA"/>
    <property type="match status" value="1"/>
</dbReference>
<dbReference type="Gene3D" id="2.60.200.20">
    <property type="match status" value="1"/>
</dbReference>
<feature type="compositionally biased region" description="Low complexity" evidence="2">
    <location>
        <begin position="198"/>
        <end position="213"/>
    </location>
</feature>
<feature type="compositionally biased region" description="Pro residues" evidence="2">
    <location>
        <begin position="548"/>
        <end position="558"/>
    </location>
</feature>
<feature type="region of interest" description="Disordered" evidence="2">
    <location>
        <begin position="358"/>
        <end position="558"/>
    </location>
</feature>
<evidence type="ECO:0000313" key="5">
    <source>
        <dbReference type="Proteomes" id="UP000280008"/>
    </source>
</evidence>
<feature type="compositionally biased region" description="Low complexity" evidence="2">
    <location>
        <begin position="259"/>
        <end position="275"/>
    </location>
</feature>
<dbReference type="Pfam" id="PF00498">
    <property type="entry name" value="FHA"/>
    <property type="match status" value="1"/>
</dbReference>
<feature type="compositionally biased region" description="Pro residues" evidence="2">
    <location>
        <begin position="424"/>
        <end position="452"/>
    </location>
</feature>
<dbReference type="InterPro" id="IPR000253">
    <property type="entry name" value="FHA_dom"/>
</dbReference>
<dbReference type="EMBL" id="RBKS01000001">
    <property type="protein sequence ID" value="RKR73817.1"/>
    <property type="molecule type" value="Genomic_DNA"/>
</dbReference>
<keyword evidence="1" id="KW-0597">Phosphoprotein</keyword>
<feature type="compositionally biased region" description="Acidic residues" evidence="2">
    <location>
        <begin position="64"/>
        <end position="77"/>
    </location>
</feature>
<dbReference type="SUPFAM" id="SSF49879">
    <property type="entry name" value="SMAD/FHA domain"/>
    <property type="match status" value="1"/>
</dbReference>
<feature type="compositionally biased region" description="Low complexity" evidence="2">
    <location>
        <begin position="104"/>
        <end position="125"/>
    </location>
</feature>
<protein>
    <submittedName>
        <fullName evidence="4">FHA domain-containing protein</fullName>
    </submittedName>
</protein>
<dbReference type="PROSITE" id="PS50006">
    <property type="entry name" value="FHA_DOMAIN"/>
    <property type="match status" value="1"/>
</dbReference>